<dbReference type="CDD" id="cd20169">
    <property type="entry name" value="Peptidase_M90_mtfA"/>
    <property type="match status" value="1"/>
</dbReference>
<organism evidence="1 2">
    <name type="scientific">Flavobacterium suaedae</name>
    <dbReference type="NCBI Taxonomy" id="1767027"/>
    <lineage>
        <taxon>Bacteria</taxon>
        <taxon>Pseudomonadati</taxon>
        <taxon>Bacteroidota</taxon>
        <taxon>Flavobacteriia</taxon>
        <taxon>Flavobacteriales</taxon>
        <taxon>Flavobacteriaceae</taxon>
        <taxon>Flavobacterium</taxon>
    </lineage>
</organism>
<dbReference type="PANTHER" id="PTHR30164:SF2">
    <property type="entry name" value="PROTEIN MTFA"/>
    <property type="match status" value="1"/>
</dbReference>
<proteinExistence type="predicted"/>
<accession>A0ABQ1JVH8</accession>
<dbReference type="InterPro" id="IPR010384">
    <property type="entry name" value="MtfA_fam"/>
</dbReference>
<dbReference type="Gene3D" id="1.10.472.150">
    <property type="entry name" value="Glucose-regulated metallo-peptidase M90, N-terminal domain"/>
    <property type="match status" value="1"/>
</dbReference>
<dbReference type="EMBL" id="BMJE01000003">
    <property type="protein sequence ID" value="GGB76502.1"/>
    <property type="molecule type" value="Genomic_DNA"/>
</dbReference>
<dbReference type="Gene3D" id="3.40.390.10">
    <property type="entry name" value="Collagenase (Catalytic Domain)"/>
    <property type="match status" value="1"/>
</dbReference>
<reference evidence="2" key="1">
    <citation type="journal article" date="2019" name="Int. J. Syst. Evol. Microbiol.">
        <title>The Global Catalogue of Microorganisms (GCM) 10K type strain sequencing project: providing services to taxonomists for standard genome sequencing and annotation.</title>
        <authorList>
            <consortium name="The Broad Institute Genomics Platform"/>
            <consortium name="The Broad Institute Genome Sequencing Center for Infectious Disease"/>
            <person name="Wu L."/>
            <person name="Ma J."/>
        </authorList>
    </citation>
    <scope>NUCLEOTIDE SEQUENCE [LARGE SCALE GENOMIC DNA]</scope>
    <source>
        <strain evidence="2">CGMCC 1.15461</strain>
    </source>
</reference>
<dbReference type="PANTHER" id="PTHR30164">
    <property type="entry name" value="MTFA PEPTIDASE"/>
    <property type="match status" value="1"/>
</dbReference>
<name>A0ABQ1JVH8_9FLAO</name>
<comment type="caution">
    <text evidence="1">The sequence shown here is derived from an EMBL/GenBank/DDBJ whole genome shotgun (WGS) entry which is preliminary data.</text>
</comment>
<evidence type="ECO:0008006" key="3">
    <source>
        <dbReference type="Google" id="ProtNLM"/>
    </source>
</evidence>
<gene>
    <name evidence="1" type="ORF">GCM10007424_15640</name>
</gene>
<protein>
    <recommendedName>
        <fullName evidence="3">Peptidase</fullName>
    </recommendedName>
</protein>
<dbReference type="InterPro" id="IPR042252">
    <property type="entry name" value="MtfA_N"/>
</dbReference>
<dbReference type="RefSeq" id="WP_188620697.1">
    <property type="nucleotide sequence ID" value="NZ_BMJE01000003.1"/>
</dbReference>
<dbReference type="Pfam" id="PF06167">
    <property type="entry name" value="Peptidase_M90"/>
    <property type="match status" value="1"/>
</dbReference>
<dbReference type="InterPro" id="IPR024079">
    <property type="entry name" value="MetalloPept_cat_dom_sf"/>
</dbReference>
<dbReference type="SUPFAM" id="SSF55486">
    <property type="entry name" value="Metalloproteases ('zincins'), catalytic domain"/>
    <property type="match status" value="1"/>
</dbReference>
<dbReference type="Proteomes" id="UP000615760">
    <property type="component" value="Unassembled WGS sequence"/>
</dbReference>
<evidence type="ECO:0000313" key="2">
    <source>
        <dbReference type="Proteomes" id="UP000615760"/>
    </source>
</evidence>
<sequence length="255" mass="29795">MAFYIALAAFILIGIYIFTKTRKRKTQPFPKEWHNLLLENVLFYRNLSKRKQISFQKKMMQFLSEVYIEGVQTEVTDLDKVLVASSAVIPVFGFKNWHYTNLTGVLLYPDYFNKDLEFTNTAENRNIGGIVGTGRFENKMILSKKALYHGFSNKTDKKNTGIHEFIHLIDKMDGSVDGIPEILMEHQYAVPWLDLMHKKMEAINNNKSDIRAYAGTKQAEFFAVAGEYFFERPHLLKRKHPELYKMMRKCFNPKS</sequence>
<keyword evidence="2" id="KW-1185">Reference proteome</keyword>
<evidence type="ECO:0000313" key="1">
    <source>
        <dbReference type="EMBL" id="GGB76502.1"/>
    </source>
</evidence>